<reference evidence="5" key="1">
    <citation type="submission" date="2016-10" db="EMBL/GenBank/DDBJ databases">
        <authorList>
            <person name="Wegmann U."/>
        </authorList>
    </citation>
    <scope>NUCLEOTIDE SEQUENCE [LARGE SCALE GENOMIC DNA]</scope>
</reference>
<dbReference type="AlphaFoldDB" id="A0A1K1LF09"/>
<dbReference type="InterPro" id="IPR043426">
    <property type="entry name" value="MltB-like"/>
</dbReference>
<evidence type="ECO:0000313" key="5">
    <source>
        <dbReference type="Proteomes" id="UP000186323"/>
    </source>
</evidence>
<dbReference type="Proteomes" id="UP000186323">
    <property type="component" value="Chromosome I"/>
</dbReference>
<sequence>MSISRRHGRVALCGVLCALCCLLLAACGGREPADDVVPGGTVILEPPSANGDGDAGLKERSLGPSPAAPATVVTPAAAPAPGAVRPSAPAVAPAWQELSRRLAADGISGPQVDALLAGLPATPTQSPMGRKIKALYNRKFFPAPPSDKPLAQYYKGVVTDANARLCRRFITANSTAFRQAEQRYGVPSSIAAALLFVETRLGKVLGDTSENAFYTLASMAVSRTPESISDWLPQLRDHAQHMDWIAETMPKRADWAYKETRALVEHMLRDRVPPEHLPGSIYGAVGLCQFMPSNIATYGADGDGDGRVDLFTVPDAVASLSHYLARHGWKAGLSRERQHALLMRYNHSTVYANTILALADRVAALK</sequence>
<dbReference type="OrthoDB" id="9772911at2"/>
<dbReference type="InterPro" id="IPR023346">
    <property type="entry name" value="Lysozyme-like_dom_sf"/>
</dbReference>
<feature type="compositionally biased region" description="Low complexity" evidence="1">
    <location>
        <begin position="63"/>
        <end position="73"/>
    </location>
</feature>
<feature type="signal peptide" evidence="2">
    <location>
        <begin position="1"/>
        <end position="25"/>
    </location>
</feature>
<dbReference type="Gene3D" id="1.10.8.350">
    <property type="entry name" value="Bacterial muramidase"/>
    <property type="match status" value="1"/>
</dbReference>
<evidence type="ECO:0000313" key="4">
    <source>
        <dbReference type="EMBL" id="SFV73295.1"/>
    </source>
</evidence>
<dbReference type="EC" id="3.2.1.-" evidence="4"/>
<dbReference type="GO" id="GO:0008933">
    <property type="term" value="F:peptidoglycan lytic transglycosylase activity"/>
    <property type="evidence" value="ECO:0007669"/>
    <property type="project" value="TreeGrafter"/>
</dbReference>
<accession>A0A1K1LF09</accession>
<feature type="region of interest" description="Disordered" evidence="1">
    <location>
        <begin position="44"/>
        <end position="73"/>
    </location>
</feature>
<dbReference type="RefSeq" id="WP_072334883.1">
    <property type="nucleotide sequence ID" value="NZ_CALJDE010000049.1"/>
</dbReference>
<keyword evidence="4" id="KW-0378">Hydrolase</keyword>
<evidence type="ECO:0000256" key="1">
    <source>
        <dbReference type="SAM" id="MobiDB-lite"/>
    </source>
</evidence>
<name>A0A1K1LF09_9BACT</name>
<gene>
    <name evidence="4" type="ORF">DESPIGER_1450</name>
</gene>
<evidence type="ECO:0000259" key="3">
    <source>
        <dbReference type="Pfam" id="PF13406"/>
    </source>
</evidence>
<keyword evidence="4" id="KW-0326">Glycosidase</keyword>
<dbReference type="Gene3D" id="1.10.530.10">
    <property type="match status" value="1"/>
</dbReference>
<dbReference type="GO" id="GO:0009253">
    <property type="term" value="P:peptidoglycan catabolic process"/>
    <property type="evidence" value="ECO:0007669"/>
    <property type="project" value="TreeGrafter"/>
</dbReference>
<proteinExistence type="predicted"/>
<dbReference type="PANTHER" id="PTHR30163:SF8">
    <property type="entry name" value="LYTIC MUREIN TRANSGLYCOSYLASE"/>
    <property type="match status" value="1"/>
</dbReference>
<dbReference type="KEGG" id="dpg:DESPIGER_1450"/>
<dbReference type="PANTHER" id="PTHR30163">
    <property type="entry name" value="MEMBRANE-BOUND LYTIC MUREIN TRANSGLYCOSYLASE B"/>
    <property type="match status" value="1"/>
</dbReference>
<dbReference type="PROSITE" id="PS51257">
    <property type="entry name" value="PROKAR_LIPOPROTEIN"/>
    <property type="match status" value="1"/>
</dbReference>
<dbReference type="EMBL" id="LT630450">
    <property type="protein sequence ID" value="SFV73295.1"/>
    <property type="molecule type" value="Genomic_DNA"/>
</dbReference>
<feature type="chain" id="PRO_5013108901" evidence="2">
    <location>
        <begin position="26"/>
        <end position="366"/>
    </location>
</feature>
<dbReference type="CDD" id="cd13399">
    <property type="entry name" value="Slt35-like"/>
    <property type="match status" value="1"/>
</dbReference>
<dbReference type="GO" id="GO:0016798">
    <property type="term" value="F:hydrolase activity, acting on glycosyl bonds"/>
    <property type="evidence" value="ECO:0007669"/>
    <property type="project" value="UniProtKB-KW"/>
</dbReference>
<dbReference type="Pfam" id="PF13406">
    <property type="entry name" value="SLT_2"/>
    <property type="match status" value="1"/>
</dbReference>
<evidence type="ECO:0000256" key="2">
    <source>
        <dbReference type="SAM" id="SignalP"/>
    </source>
</evidence>
<organism evidence="4 5">
    <name type="scientific">Desulfovibrio piger</name>
    <dbReference type="NCBI Taxonomy" id="901"/>
    <lineage>
        <taxon>Bacteria</taxon>
        <taxon>Pseudomonadati</taxon>
        <taxon>Thermodesulfobacteriota</taxon>
        <taxon>Desulfovibrionia</taxon>
        <taxon>Desulfovibrionales</taxon>
        <taxon>Desulfovibrionaceae</taxon>
        <taxon>Desulfovibrio</taxon>
    </lineage>
</organism>
<dbReference type="InterPro" id="IPR031304">
    <property type="entry name" value="SLT_2"/>
</dbReference>
<feature type="domain" description="Transglycosylase SLT" evidence="3">
    <location>
        <begin position="92"/>
        <end position="333"/>
    </location>
</feature>
<protein>
    <submittedName>
        <fullName evidence="4">Membrane-bound lytic murein transglycosylase B</fullName>
        <ecNumber evidence="4">3.2.1.-</ecNumber>
    </submittedName>
</protein>
<keyword evidence="2" id="KW-0732">Signal</keyword>
<keyword evidence="5" id="KW-1185">Reference proteome</keyword>
<dbReference type="SUPFAM" id="SSF53955">
    <property type="entry name" value="Lysozyme-like"/>
    <property type="match status" value="1"/>
</dbReference>